<proteinExistence type="inferred from homology"/>
<dbReference type="AlphaFoldDB" id="A0A1F4XJB6"/>
<feature type="binding site" evidence="8">
    <location>
        <begin position="219"/>
        <end position="223"/>
    </location>
    <ligand>
        <name>substrate</name>
    </ligand>
</feature>
<feature type="binding site" evidence="8">
    <location>
        <position position="99"/>
    </location>
    <ligand>
        <name>substrate</name>
    </ligand>
</feature>
<dbReference type="Pfam" id="PF03129">
    <property type="entry name" value="HGTP_anticodon"/>
    <property type="match status" value="1"/>
</dbReference>
<feature type="domain" description="Aminoacyl-transfer RNA synthetases class-II family profile" evidence="9">
    <location>
        <begin position="7"/>
        <end position="360"/>
    </location>
</feature>
<sequence length="459" mass="53808">MEKVTMDSLVSLCKRRGFVFPSSEIYGGFAAIYDYGPYGVELASNIKAEWWRHMVQFRDDIVGLDSSIFTHPKVWEASGHVKGFSDPLTECKNCHVRSRVDHLLEEVGIQADEKMSESMINELFAENLDKITCPKCGKNKFTEVKKFNLLVQTNLGNFTGDWTKDPTYLRGETCQGIYINFKNVLDSTRVKVPFGIAQIGKAFRNEITARQFIFRKREFEQMEMQYFVHPKKDMEEYEKWREYRFQYYVDLGIKKENLRWHKHENLVFYAKEAYDIEYHFPFGFKELEGIHARGNYDLTQHSTHSGKDLSYIDPVSQEKYIPHVVETSAGVDRNFLMCLSDAYNEEIVNDETRVVLKFNPRLSPIKVAVLPLSKKEPILKYAEPLAMDLRKLYRSEYDETQSIGKRYRRQDEIGTPFCITIDFETENDKKVTIRERDSMQQDRIALDQVSTYLHDKLGF</sequence>
<dbReference type="HAMAP" id="MF_00253_B">
    <property type="entry name" value="Gly_tRNA_synth_B"/>
    <property type="match status" value="1"/>
</dbReference>
<dbReference type="InterPro" id="IPR004154">
    <property type="entry name" value="Anticodon-bd"/>
</dbReference>
<evidence type="ECO:0000256" key="5">
    <source>
        <dbReference type="ARBA" id="ARBA00022840"/>
    </source>
</evidence>
<evidence type="ECO:0000256" key="7">
    <source>
        <dbReference type="ARBA" id="ARBA00023146"/>
    </source>
</evidence>
<evidence type="ECO:0000313" key="11">
    <source>
        <dbReference type="Proteomes" id="UP000177614"/>
    </source>
</evidence>
<accession>A0A1F4XJB6</accession>
<keyword evidence="5 8" id="KW-0067">ATP-binding</keyword>
<name>A0A1F4XJB6_9BACT</name>
<dbReference type="EC" id="6.1.1.14" evidence="8"/>
<evidence type="ECO:0000256" key="1">
    <source>
        <dbReference type="ARBA" id="ARBA00008226"/>
    </source>
</evidence>
<dbReference type="GO" id="GO:1990742">
    <property type="term" value="C:microvesicle"/>
    <property type="evidence" value="ECO:0007669"/>
    <property type="project" value="UniProtKB-ARBA"/>
</dbReference>
<keyword evidence="4 8" id="KW-0547">Nucleotide-binding</keyword>
<comment type="subcellular location">
    <subcellularLocation>
        <location evidence="8">Cytoplasm</location>
    </subcellularLocation>
</comment>
<dbReference type="InterPro" id="IPR002315">
    <property type="entry name" value="tRNA-synt_gly"/>
</dbReference>
<dbReference type="InterPro" id="IPR036621">
    <property type="entry name" value="Anticodon-bd_dom_sf"/>
</dbReference>
<dbReference type="FunFam" id="3.40.50.800:FF:000002">
    <property type="entry name" value="Glycine--tRNA ligase"/>
    <property type="match status" value="1"/>
</dbReference>
<dbReference type="Gene3D" id="3.40.50.800">
    <property type="entry name" value="Anticodon-binding domain"/>
    <property type="match status" value="1"/>
</dbReference>
<keyword evidence="3 8" id="KW-0436">Ligase</keyword>
<dbReference type="InterPro" id="IPR027031">
    <property type="entry name" value="Gly-tRNA_synthase/POLG2"/>
</dbReference>
<dbReference type="InterPro" id="IPR022961">
    <property type="entry name" value="Gly_tRNA_ligase_bac"/>
</dbReference>
<feature type="binding site" evidence="8">
    <location>
        <begin position="326"/>
        <end position="330"/>
    </location>
    <ligand>
        <name>substrate</name>
    </ligand>
</feature>
<protein>
    <recommendedName>
        <fullName evidence="8">Glycine--tRNA ligase</fullName>
        <ecNumber evidence="8">6.1.1.14</ecNumber>
    </recommendedName>
    <alternativeName>
        <fullName evidence="8">Glycyl-tRNA synthetase</fullName>
        <shortName evidence="8">GlyRS</shortName>
    </alternativeName>
</protein>
<dbReference type="GO" id="GO:0015966">
    <property type="term" value="P:diadenosine tetraphosphate biosynthetic process"/>
    <property type="evidence" value="ECO:0007669"/>
    <property type="project" value="UniProtKB-ARBA"/>
</dbReference>
<dbReference type="GO" id="GO:0004081">
    <property type="term" value="F:bis(5'-nucleosyl)-tetraphosphatase (asymmetrical) activity"/>
    <property type="evidence" value="ECO:0007669"/>
    <property type="project" value="UniProtKB-ARBA"/>
</dbReference>
<dbReference type="NCBIfam" id="NF003211">
    <property type="entry name" value="PRK04173.1"/>
    <property type="match status" value="1"/>
</dbReference>
<comment type="similarity">
    <text evidence="1 8">Belongs to the class-II aminoacyl-tRNA synthetase family.</text>
</comment>
<evidence type="ECO:0000313" key="10">
    <source>
        <dbReference type="EMBL" id="OGC81736.1"/>
    </source>
</evidence>
<evidence type="ECO:0000256" key="6">
    <source>
        <dbReference type="ARBA" id="ARBA00022917"/>
    </source>
</evidence>
<keyword evidence="2 8" id="KW-0963">Cytoplasm</keyword>
<dbReference type="Gene3D" id="3.30.930.10">
    <property type="entry name" value="Bira Bifunctional Protein, Domain 2"/>
    <property type="match status" value="1"/>
</dbReference>
<dbReference type="GO" id="GO:0005524">
    <property type="term" value="F:ATP binding"/>
    <property type="evidence" value="ECO:0007669"/>
    <property type="project" value="UniProtKB-UniRule"/>
</dbReference>
<dbReference type="SUPFAM" id="SSF52954">
    <property type="entry name" value="Class II aaRS ABD-related"/>
    <property type="match status" value="1"/>
</dbReference>
<feature type="binding site" evidence="8">
    <location>
        <begin position="286"/>
        <end position="287"/>
    </location>
    <ligand>
        <name>ATP</name>
        <dbReference type="ChEBI" id="CHEBI:30616"/>
    </ligand>
</feature>
<organism evidence="10 11">
    <name type="scientific">Candidatus Abawacabacteria bacterium RBG_16_42_10</name>
    <dbReference type="NCBI Taxonomy" id="1817814"/>
    <lineage>
        <taxon>Bacteria</taxon>
        <taxon>Candidatus Abawacaibacteriota</taxon>
    </lineage>
</organism>
<dbReference type="PROSITE" id="PS50862">
    <property type="entry name" value="AA_TRNA_LIGASE_II"/>
    <property type="match status" value="1"/>
</dbReference>
<evidence type="ECO:0000256" key="4">
    <source>
        <dbReference type="ARBA" id="ARBA00022741"/>
    </source>
</evidence>
<dbReference type="InterPro" id="IPR045864">
    <property type="entry name" value="aa-tRNA-synth_II/BPL/LPL"/>
</dbReference>
<evidence type="ECO:0000256" key="2">
    <source>
        <dbReference type="ARBA" id="ARBA00022490"/>
    </source>
</evidence>
<keyword evidence="7 8" id="KW-0030">Aminoacyl-tRNA synthetase</keyword>
<comment type="caution">
    <text evidence="10">The sequence shown here is derived from an EMBL/GenBank/DDBJ whole genome shotgun (WGS) entry which is preliminary data.</text>
</comment>
<dbReference type="InterPro" id="IPR002314">
    <property type="entry name" value="aa-tRNA-synt_IIb"/>
</dbReference>
<keyword evidence="6 8" id="KW-0648">Protein biosynthesis</keyword>
<gene>
    <name evidence="8" type="primary">glyQS</name>
    <name evidence="10" type="ORF">A2V81_04455</name>
</gene>
<evidence type="ECO:0000256" key="8">
    <source>
        <dbReference type="HAMAP-Rule" id="MF_00253"/>
    </source>
</evidence>
<evidence type="ECO:0000259" key="9">
    <source>
        <dbReference type="PROSITE" id="PS50862"/>
    </source>
</evidence>
<evidence type="ECO:0000256" key="3">
    <source>
        <dbReference type="ARBA" id="ARBA00022598"/>
    </source>
</evidence>
<dbReference type="GO" id="GO:0005737">
    <property type="term" value="C:cytoplasm"/>
    <property type="evidence" value="ECO:0007669"/>
    <property type="project" value="UniProtKB-SubCell"/>
</dbReference>
<dbReference type="EMBL" id="MEWR01000020">
    <property type="protein sequence ID" value="OGC81736.1"/>
    <property type="molecule type" value="Genomic_DNA"/>
</dbReference>
<feature type="binding site" evidence="8">
    <location>
        <begin position="330"/>
        <end position="333"/>
    </location>
    <ligand>
        <name>ATP</name>
        <dbReference type="ChEBI" id="CHEBI:30616"/>
    </ligand>
</feature>
<feature type="binding site" evidence="8">
    <location>
        <begin position="204"/>
        <end position="206"/>
    </location>
    <ligand>
        <name>ATP</name>
        <dbReference type="ChEBI" id="CHEBI:30616"/>
    </ligand>
</feature>
<comment type="catalytic activity">
    <reaction evidence="8">
        <text>tRNA(Gly) + glycine + ATP = glycyl-tRNA(Gly) + AMP + diphosphate</text>
        <dbReference type="Rhea" id="RHEA:16013"/>
        <dbReference type="Rhea" id="RHEA-COMP:9664"/>
        <dbReference type="Rhea" id="RHEA-COMP:9683"/>
        <dbReference type="ChEBI" id="CHEBI:30616"/>
        <dbReference type="ChEBI" id="CHEBI:33019"/>
        <dbReference type="ChEBI" id="CHEBI:57305"/>
        <dbReference type="ChEBI" id="CHEBI:78442"/>
        <dbReference type="ChEBI" id="CHEBI:78522"/>
        <dbReference type="ChEBI" id="CHEBI:456215"/>
        <dbReference type="EC" id="6.1.1.14"/>
    </reaction>
</comment>
<dbReference type="InterPro" id="IPR006195">
    <property type="entry name" value="aa-tRNA-synth_II"/>
</dbReference>
<dbReference type="PRINTS" id="PR01043">
    <property type="entry name" value="TRNASYNTHGLY"/>
</dbReference>
<dbReference type="PANTHER" id="PTHR10745:SF8">
    <property type="entry name" value="DNA POLYMERASE SUBUNIT GAMMA-2, MITOCHONDRIAL"/>
    <property type="match status" value="1"/>
</dbReference>
<dbReference type="GO" id="GO:0006426">
    <property type="term" value="P:glycyl-tRNA aminoacylation"/>
    <property type="evidence" value="ECO:0007669"/>
    <property type="project" value="UniProtKB-UniRule"/>
</dbReference>
<dbReference type="PANTHER" id="PTHR10745">
    <property type="entry name" value="GLYCYL-TRNA SYNTHETASE/DNA POLYMERASE SUBUNIT GAMMA-2"/>
    <property type="match status" value="1"/>
</dbReference>
<comment type="function">
    <text evidence="8">Catalyzes the attachment of glycine to tRNA(Gly).</text>
</comment>
<feature type="binding site" evidence="8">
    <location>
        <begin position="214"/>
        <end position="219"/>
    </location>
    <ligand>
        <name>ATP</name>
        <dbReference type="ChEBI" id="CHEBI:30616"/>
    </ligand>
</feature>
<dbReference type="SUPFAM" id="SSF55681">
    <property type="entry name" value="Class II aaRS and biotin synthetases"/>
    <property type="match status" value="1"/>
</dbReference>
<feature type="binding site" evidence="8">
    <location>
        <position position="172"/>
    </location>
    <ligand>
        <name>substrate</name>
    </ligand>
</feature>
<reference evidence="10 11" key="1">
    <citation type="journal article" date="2016" name="Nat. Commun.">
        <title>Thousands of microbial genomes shed light on interconnected biogeochemical processes in an aquifer system.</title>
        <authorList>
            <person name="Anantharaman K."/>
            <person name="Brown C.T."/>
            <person name="Hug L.A."/>
            <person name="Sharon I."/>
            <person name="Castelle C.J."/>
            <person name="Probst A.J."/>
            <person name="Thomas B.C."/>
            <person name="Singh A."/>
            <person name="Wilkins M.J."/>
            <person name="Karaoz U."/>
            <person name="Brodie E.L."/>
            <person name="Williams K.H."/>
            <person name="Hubbard S.S."/>
            <person name="Banfield J.F."/>
        </authorList>
    </citation>
    <scope>NUCLEOTIDE SEQUENCE [LARGE SCALE GENOMIC DNA]</scope>
</reference>
<dbReference type="Pfam" id="PF00587">
    <property type="entry name" value="tRNA-synt_2b"/>
    <property type="match status" value="1"/>
</dbReference>
<dbReference type="InterPro" id="IPR033731">
    <property type="entry name" value="GlyRS-like_core"/>
</dbReference>
<dbReference type="Proteomes" id="UP000177614">
    <property type="component" value="Unassembled WGS sequence"/>
</dbReference>
<dbReference type="CDD" id="cd00774">
    <property type="entry name" value="GlyRS-like_core"/>
    <property type="match status" value="1"/>
</dbReference>
<dbReference type="GO" id="GO:0070062">
    <property type="term" value="C:extracellular exosome"/>
    <property type="evidence" value="ECO:0007669"/>
    <property type="project" value="UniProtKB-ARBA"/>
</dbReference>
<dbReference type="GO" id="GO:0004820">
    <property type="term" value="F:glycine-tRNA ligase activity"/>
    <property type="evidence" value="ECO:0007669"/>
    <property type="project" value="UniProtKB-UniRule"/>
</dbReference>
<comment type="subunit">
    <text evidence="8">Homodimer.</text>
</comment>
<dbReference type="STRING" id="1817814.A2V81_04455"/>
<dbReference type="NCBIfam" id="TIGR00389">
    <property type="entry name" value="glyS_dimeric"/>
    <property type="match status" value="1"/>
</dbReference>